<keyword evidence="9" id="KW-0966">Cell projection</keyword>
<keyword evidence="8" id="KW-0206">Cytoskeleton</keyword>
<evidence type="ECO:0000256" key="12">
    <source>
        <dbReference type="SAM" id="Coils"/>
    </source>
</evidence>
<feature type="compositionally biased region" description="Polar residues" evidence="13">
    <location>
        <begin position="420"/>
        <end position="431"/>
    </location>
</feature>
<dbReference type="Proteomes" id="UP001221898">
    <property type="component" value="Unassembled WGS sequence"/>
</dbReference>
<evidence type="ECO:0000313" key="15">
    <source>
        <dbReference type="Proteomes" id="UP001221898"/>
    </source>
</evidence>
<proteinExistence type="inferred from homology"/>
<comment type="function">
    <text evidence="10">Involved in ciliogenesis.</text>
</comment>
<protein>
    <recommendedName>
        <fullName evidence="11">Protein FAM161A</fullName>
    </recommendedName>
</protein>
<organism evidence="14 15">
    <name type="scientific">Aldrovandia affinis</name>
    <dbReference type="NCBI Taxonomy" id="143900"/>
    <lineage>
        <taxon>Eukaryota</taxon>
        <taxon>Metazoa</taxon>
        <taxon>Chordata</taxon>
        <taxon>Craniata</taxon>
        <taxon>Vertebrata</taxon>
        <taxon>Euteleostomi</taxon>
        <taxon>Actinopterygii</taxon>
        <taxon>Neopterygii</taxon>
        <taxon>Teleostei</taxon>
        <taxon>Notacanthiformes</taxon>
        <taxon>Halosauridae</taxon>
        <taxon>Aldrovandia</taxon>
    </lineage>
</organism>
<accession>A0AAD7S1K4</accession>
<evidence type="ECO:0000313" key="14">
    <source>
        <dbReference type="EMBL" id="KAJ8394205.1"/>
    </source>
</evidence>
<gene>
    <name evidence="14" type="ORF">AAFF_G00050100</name>
</gene>
<dbReference type="GO" id="GO:0044782">
    <property type="term" value="P:cilium organization"/>
    <property type="evidence" value="ECO:0007669"/>
    <property type="project" value="TreeGrafter"/>
</dbReference>
<feature type="compositionally biased region" description="Acidic residues" evidence="13">
    <location>
        <begin position="476"/>
        <end position="494"/>
    </location>
</feature>
<dbReference type="InterPro" id="IPR019579">
    <property type="entry name" value="FAM161A/B"/>
</dbReference>
<reference evidence="14" key="1">
    <citation type="journal article" date="2023" name="Science">
        <title>Genome structures resolve the early diversification of teleost fishes.</title>
        <authorList>
            <person name="Parey E."/>
            <person name="Louis A."/>
            <person name="Montfort J."/>
            <person name="Bouchez O."/>
            <person name="Roques C."/>
            <person name="Iampietro C."/>
            <person name="Lluch J."/>
            <person name="Castinel A."/>
            <person name="Donnadieu C."/>
            <person name="Desvignes T."/>
            <person name="Floi Bucao C."/>
            <person name="Jouanno E."/>
            <person name="Wen M."/>
            <person name="Mejri S."/>
            <person name="Dirks R."/>
            <person name="Jansen H."/>
            <person name="Henkel C."/>
            <person name="Chen W.J."/>
            <person name="Zahm M."/>
            <person name="Cabau C."/>
            <person name="Klopp C."/>
            <person name="Thompson A.W."/>
            <person name="Robinson-Rechavi M."/>
            <person name="Braasch I."/>
            <person name="Lecointre G."/>
            <person name="Bobe J."/>
            <person name="Postlethwait J.H."/>
            <person name="Berthelot C."/>
            <person name="Roest Crollius H."/>
            <person name="Guiguen Y."/>
        </authorList>
    </citation>
    <scope>NUCLEOTIDE SEQUENCE</scope>
    <source>
        <strain evidence="14">NC1722</strain>
    </source>
</reference>
<dbReference type="InterPro" id="IPR051655">
    <property type="entry name" value="FAM161"/>
</dbReference>
<evidence type="ECO:0000256" key="3">
    <source>
        <dbReference type="ARBA" id="ARBA00006663"/>
    </source>
</evidence>
<dbReference type="GO" id="GO:0005929">
    <property type="term" value="C:cilium"/>
    <property type="evidence" value="ECO:0007669"/>
    <property type="project" value="TreeGrafter"/>
</dbReference>
<name>A0AAD7S1K4_9TELE</name>
<keyword evidence="6 12" id="KW-0175">Coiled coil</keyword>
<dbReference type="AlphaFoldDB" id="A0AAD7S1K4"/>
<evidence type="ECO:0000256" key="7">
    <source>
        <dbReference type="ARBA" id="ARBA00023069"/>
    </source>
</evidence>
<feature type="region of interest" description="Disordered" evidence="13">
    <location>
        <begin position="92"/>
        <end position="117"/>
    </location>
</feature>
<comment type="caution">
    <text evidence="14">The sequence shown here is derived from an EMBL/GenBank/DDBJ whole genome shotgun (WGS) entry which is preliminary data.</text>
</comment>
<feature type="region of interest" description="Disordered" evidence="13">
    <location>
        <begin position="402"/>
        <end position="528"/>
    </location>
</feature>
<dbReference type="Pfam" id="PF10595">
    <property type="entry name" value="FAM161A_B"/>
    <property type="match status" value="1"/>
</dbReference>
<dbReference type="GO" id="GO:0005814">
    <property type="term" value="C:centriole"/>
    <property type="evidence" value="ECO:0007669"/>
    <property type="project" value="UniProtKB-SubCell"/>
</dbReference>
<feature type="compositionally biased region" description="Basic and acidic residues" evidence="13">
    <location>
        <begin position="495"/>
        <end position="528"/>
    </location>
</feature>
<evidence type="ECO:0000256" key="10">
    <source>
        <dbReference type="ARBA" id="ARBA00037165"/>
    </source>
</evidence>
<feature type="compositionally biased region" description="Basic and acidic residues" evidence="13">
    <location>
        <begin position="92"/>
        <end position="112"/>
    </location>
</feature>
<evidence type="ECO:0000256" key="9">
    <source>
        <dbReference type="ARBA" id="ARBA00023273"/>
    </source>
</evidence>
<evidence type="ECO:0000256" key="5">
    <source>
        <dbReference type="ARBA" id="ARBA00022794"/>
    </source>
</evidence>
<evidence type="ECO:0000256" key="11">
    <source>
        <dbReference type="ARBA" id="ARBA00039949"/>
    </source>
</evidence>
<keyword evidence="5" id="KW-0970">Cilium biogenesis/degradation</keyword>
<sequence>MTVREAERKRRKVKSRSEVELENALLRKQLEEATECQKKFRASPVPAHVYLPLYEELAARGDQRRQLYRHREQHNLQASQKPFSFLERERLKREQRDAQPPRDAAPEGERRAFRAKPVPRSVYDSTVGEQLKEEQLYRAIKMQMRARELLHSASVPRSMLAERLAERRRDAGDRAAETEADFRPRINGEVPDFDASYRKFRKQLESRRDVRPMTVCEPFRLRTARISSHRHRDIEAERTSPKATRWPYVAPAARTASSSLSSSLSGSQELLPAKITDAAKMRQEAVRKVLEQRRQAEEEEERWRVRQRQRERRLQKVITKRAQANDPHVALSQTCKSKLKQFRKQDLQRRKEYREEMREIQERVKGRPLLLEQVTQRNAKRAAEKRYADTLRGCGLSEDFVSSMAPKQQQQQQQRGLPVDQSSVSSEGTQSGKEEPTARPSAEDYLDDYEEFDEREAYGEEKEPDDGDPEHKEDTGAEEEDDDKADQSDQEVDENDQRGDKEDHPLDTECDGSKGEDVESGKERGSTD</sequence>
<evidence type="ECO:0000256" key="8">
    <source>
        <dbReference type="ARBA" id="ARBA00023212"/>
    </source>
</evidence>
<evidence type="ECO:0000256" key="1">
    <source>
        <dbReference type="ARBA" id="ARBA00004114"/>
    </source>
</evidence>
<evidence type="ECO:0000256" key="13">
    <source>
        <dbReference type="SAM" id="MobiDB-lite"/>
    </source>
</evidence>
<evidence type="ECO:0000256" key="4">
    <source>
        <dbReference type="ARBA" id="ARBA00022490"/>
    </source>
</evidence>
<dbReference type="PANTHER" id="PTHR21501">
    <property type="entry name" value="PROTEIN FAM-161"/>
    <property type="match status" value="1"/>
</dbReference>
<comment type="subcellular location">
    <subcellularLocation>
        <location evidence="2">Cytoplasm</location>
        <location evidence="2">Cytoskeleton</location>
        <location evidence="2">Cilium basal body</location>
    </subcellularLocation>
    <subcellularLocation>
        <location evidence="1">Cytoplasm</location>
        <location evidence="1">Cytoskeleton</location>
        <location evidence="1">Microtubule organizing center</location>
        <location evidence="1">Centrosome</location>
        <location evidence="1">Centriole</location>
    </subcellularLocation>
</comment>
<evidence type="ECO:0000256" key="2">
    <source>
        <dbReference type="ARBA" id="ARBA00004120"/>
    </source>
</evidence>
<feature type="coiled-coil region" evidence="12">
    <location>
        <begin position="279"/>
        <end position="306"/>
    </location>
</feature>
<dbReference type="PANTHER" id="PTHR21501:SF3">
    <property type="entry name" value="PROTEIN FAM161A"/>
    <property type="match status" value="1"/>
</dbReference>
<comment type="similarity">
    <text evidence="3">Belongs to the FAM161 family.</text>
</comment>
<keyword evidence="7" id="KW-0969">Cilium</keyword>
<feature type="compositionally biased region" description="Acidic residues" evidence="13">
    <location>
        <begin position="444"/>
        <end position="454"/>
    </location>
</feature>
<keyword evidence="4" id="KW-0963">Cytoplasm</keyword>
<evidence type="ECO:0000256" key="6">
    <source>
        <dbReference type="ARBA" id="ARBA00023054"/>
    </source>
</evidence>
<keyword evidence="15" id="KW-1185">Reference proteome</keyword>
<dbReference type="EMBL" id="JAINUG010000129">
    <property type="protein sequence ID" value="KAJ8394205.1"/>
    <property type="molecule type" value="Genomic_DNA"/>
</dbReference>